<feature type="transmembrane region" description="Helical" evidence="1">
    <location>
        <begin position="88"/>
        <end position="107"/>
    </location>
</feature>
<evidence type="ECO:0000313" key="2">
    <source>
        <dbReference type="EMBL" id="TRY75734.1"/>
    </source>
</evidence>
<accession>A0A553PDH7</accession>
<keyword evidence="3" id="KW-1185">Reference proteome</keyword>
<feature type="non-terminal residue" evidence="2">
    <location>
        <position position="1"/>
    </location>
</feature>
<organism evidence="2 3">
    <name type="scientific">Tigriopus californicus</name>
    <name type="common">Marine copepod</name>
    <dbReference type="NCBI Taxonomy" id="6832"/>
    <lineage>
        <taxon>Eukaryota</taxon>
        <taxon>Metazoa</taxon>
        <taxon>Ecdysozoa</taxon>
        <taxon>Arthropoda</taxon>
        <taxon>Crustacea</taxon>
        <taxon>Multicrustacea</taxon>
        <taxon>Hexanauplia</taxon>
        <taxon>Copepoda</taxon>
        <taxon>Harpacticoida</taxon>
        <taxon>Harpacticidae</taxon>
        <taxon>Tigriopus</taxon>
    </lineage>
</organism>
<keyword evidence="1" id="KW-0812">Transmembrane</keyword>
<dbReference type="EMBL" id="VCGU01000005">
    <property type="protein sequence ID" value="TRY75734.1"/>
    <property type="molecule type" value="Genomic_DNA"/>
</dbReference>
<reference evidence="2 3" key="1">
    <citation type="journal article" date="2018" name="Nat. Ecol. Evol.">
        <title>Genomic signatures of mitonuclear coevolution across populations of Tigriopus californicus.</title>
        <authorList>
            <person name="Barreto F.S."/>
            <person name="Watson E.T."/>
            <person name="Lima T.G."/>
            <person name="Willett C.S."/>
            <person name="Edmands S."/>
            <person name="Li W."/>
            <person name="Burton R.S."/>
        </authorList>
    </citation>
    <scope>NUCLEOTIDE SEQUENCE [LARGE SCALE GENOMIC DNA]</scope>
    <source>
        <strain evidence="2 3">San Diego</strain>
    </source>
</reference>
<evidence type="ECO:0000313" key="3">
    <source>
        <dbReference type="Proteomes" id="UP000318571"/>
    </source>
</evidence>
<keyword evidence="1" id="KW-1133">Transmembrane helix</keyword>
<name>A0A553PDH7_TIGCA</name>
<proteinExistence type="predicted"/>
<dbReference type="AlphaFoldDB" id="A0A553PDH7"/>
<feature type="transmembrane region" description="Helical" evidence="1">
    <location>
        <begin position="135"/>
        <end position="156"/>
    </location>
</feature>
<feature type="transmembrane region" description="Helical" evidence="1">
    <location>
        <begin position="56"/>
        <end position="76"/>
    </location>
</feature>
<gene>
    <name evidence="2" type="ORF">TCAL_09853</name>
</gene>
<keyword evidence="1" id="KW-0472">Membrane</keyword>
<protein>
    <submittedName>
        <fullName evidence="2">Uncharacterized protein</fullName>
    </submittedName>
</protein>
<comment type="caution">
    <text evidence="2">The sequence shown here is derived from an EMBL/GenBank/DDBJ whole genome shotgun (WGS) entry which is preliminary data.</text>
</comment>
<dbReference type="Proteomes" id="UP000318571">
    <property type="component" value="Chromosome 2"/>
</dbReference>
<evidence type="ECO:0000256" key="1">
    <source>
        <dbReference type="SAM" id="Phobius"/>
    </source>
</evidence>
<sequence length="188" mass="20967">AHRPPLLSSGCGVFSLDLSSKIVSLICLCEEILWIGLFVTDLSRGVGDSVNEDDPWIWLGLIILLAPGIFLTDFLLIYGTIKKAQNLIFPWVVKECSTTLLLVVFAIQESRKCFIHSSSQGSSSDICGLSPVHDAVYMFLIVINLHLRIFSIFVVLSRMCELKISQEKKIYKIQINPKNSSSVSISKY</sequence>